<dbReference type="Gene3D" id="3.20.20.450">
    <property type="entry name" value="EAL domain"/>
    <property type="match status" value="1"/>
</dbReference>
<dbReference type="SMART" id="SM00052">
    <property type="entry name" value="EAL"/>
    <property type="match status" value="1"/>
</dbReference>
<dbReference type="Proteomes" id="UP001180087">
    <property type="component" value="Chromosome"/>
</dbReference>
<dbReference type="PANTHER" id="PTHR33121:SF15">
    <property type="entry name" value="BLUE LIGHT- AND TEMPERATURE-REGULATED ANTIREPRESSOR BLUF"/>
    <property type="match status" value="1"/>
</dbReference>
<evidence type="ECO:0000313" key="2">
    <source>
        <dbReference type="EMBL" id="WLV23706.1"/>
    </source>
</evidence>
<organism evidence="2 3">
    <name type="scientific">Aciduricibacillus chroicocephali</name>
    <dbReference type="NCBI Taxonomy" id="3054939"/>
    <lineage>
        <taxon>Bacteria</taxon>
        <taxon>Bacillati</taxon>
        <taxon>Bacillota</taxon>
        <taxon>Bacilli</taxon>
        <taxon>Bacillales</taxon>
        <taxon>Bacillaceae</taxon>
        <taxon>Aciduricibacillus</taxon>
    </lineage>
</organism>
<keyword evidence="3" id="KW-1185">Reference proteome</keyword>
<dbReference type="PROSITE" id="PS50883">
    <property type="entry name" value="EAL"/>
    <property type="match status" value="1"/>
</dbReference>
<dbReference type="RefSeq" id="WP_348025985.1">
    <property type="nucleotide sequence ID" value="NZ_CP129113.1"/>
</dbReference>
<reference evidence="2" key="1">
    <citation type="submission" date="2023-06" db="EMBL/GenBank/DDBJ databases">
        <title>A Treasure from Seagulls: Isolation and Description of Aciduricobacillus qingdaonensis gen. nov., sp. nov., a Rare Obligately Uric Acid-utilizing Member in the Family Bacillaceae.</title>
        <authorList>
            <person name="Liu W."/>
            <person name="Wang B."/>
        </authorList>
    </citation>
    <scope>NUCLEOTIDE SEQUENCE</scope>
    <source>
        <strain evidence="2">44XB</strain>
    </source>
</reference>
<dbReference type="CDD" id="cd01948">
    <property type="entry name" value="EAL"/>
    <property type="match status" value="1"/>
</dbReference>
<evidence type="ECO:0000313" key="3">
    <source>
        <dbReference type="Proteomes" id="UP001180087"/>
    </source>
</evidence>
<dbReference type="InterPro" id="IPR050706">
    <property type="entry name" value="Cyclic-di-GMP_PDE-like"/>
</dbReference>
<name>A0ABY9KSA9_9BACI</name>
<accession>A0ABY9KSA9</accession>
<dbReference type="InterPro" id="IPR001633">
    <property type="entry name" value="EAL_dom"/>
</dbReference>
<feature type="domain" description="EAL" evidence="1">
    <location>
        <begin position="49"/>
        <end position="294"/>
    </location>
</feature>
<sequence length="294" mass="33659">MLLRNHDDLLLVKEEAVRGLYDYFLDHMDLKNIRFRLTSSDWQPFEEALGLLENRWIDKVISEELVQFHYQPIIDADKNIYAHEMLARFTSEDGAPVSPYEAFQSARSRNRTYALDRICRTNAVKQSGKAPEKVFINFIPTSIYSPEHCLRTTVQLAHSLNLSPSKFVFEVVETEKVSDMDHLKEILDFYREKGFLYALDDVGAGFNDADTIKELQPHYMKLDMKFVQGVSHDADKQKAALHILNTAESVGSITLAEGVEEEEDFIWLKNAGFKLFQGYLFGKPAPVPADSVQS</sequence>
<dbReference type="SUPFAM" id="SSF141868">
    <property type="entry name" value="EAL domain-like"/>
    <property type="match status" value="1"/>
</dbReference>
<dbReference type="Pfam" id="PF00563">
    <property type="entry name" value="EAL"/>
    <property type="match status" value="1"/>
</dbReference>
<gene>
    <name evidence="2" type="ORF">QR721_08615</name>
</gene>
<evidence type="ECO:0000259" key="1">
    <source>
        <dbReference type="PROSITE" id="PS50883"/>
    </source>
</evidence>
<protein>
    <submittedName>
        <fullName evidence="2">EAL domain-containing protein</fullName>
    </submittedName>
</protein>
<dbReference type="PANTHER" id="PTHR33121">
    <property type="entry name" value="CYCLIC DI-GMP PHOSPHODIESTERASE PDEF"/>
    <property type="match status" value="1"/>
</dbReference>
<proteinExistence type="predicted"/>
<dbReference type="InterPro" id="IPR035919">
    <property type="entry name" value="EAL_sf"/>
</dbReference>
<dbReference type="EMBL" id="CP129113">
    <property type="protein sequence ID" value="WLV23706.1"/>
    <property type="molecule type" value="Genomic_DNA"/>
</dbReference>